<evidence type="ECO:0000256" key="1">
    <source>
        <dbReference type="ARBA" id="ARBA00006243"/>
    </source>
</evidence>
<dbReference type="SUPFAM" id="SSF56042">
    <property type="entry name" value="PurM C-terminal domain-like"/>
    <property type="match status" value="1"/>
</dbReference>
<dbReference type="InterPro" id="IPR016188">
    <property type="entry name" value="PurM-like_N"/>
</dbReference>
<dbReference type="PIRSF" id="PIRSF005644">
    <property type="entry name" value="Hdrgns_mtr_HypE"/>
    <property type="match status" value="1"/>
</dbReference>
<dbReference type="InterPro" id="IPR010918">
    <property type="entry name" value="PurM-like_C_dom"/>
</dbReference>
<reference evidence="4" key="2">
    <citation type="submission" date="2021-04" db="EMBL/GenBank/DDBJ databases">
        <authorList>
            <person name="Liu J."/>
        </authorList>
    </citation>
    <scope>NUCLEOTIDE SEQUENCE</scope>
    <source>
        <strain evidence="4">BAD-6</strain>
    </source>
</reference>
<dbReference type="GO" id="GO:0051604">
    <property type="term" value="P:protein maturation"/>
    <property type="evidence" value="ECO:0007669"/>
    <property type="project" value="TreeGrafter"/>
</dbReference>
<organism evidence="4 5">
    <name type="scientific">Sinanaerobacter chloroacetimidivorans</name>
    <dbReference type="NCBI Taxonomy" id="2818044"/>
    <lineage>
        <taxon>Bacteria</taxon>
        <taxon>Bacillati</taxon>
        <taxon>Bacillota</taxon>
        <taxon>Clostridia</taxon>
        <taxon>Peptostreptococcales</taxon>
        <taxon>Anaerovoracaceae</taxon>
        <taxon>Sinanaerobacter</taxon>
    </lineage>
</organism>
<dbReference type="CDD" id="cd06061">
    <property type="entry name" value="PurM-like1"/>
    <property type="match status" value="1"/>
</dbReference>
<evidence type="ECO:0000313" key="4">
    <source>
        <dbReference type="EMBL" id="MBR0597592.1"/>
    </source>
</evidence>
<sequence length="331" mass="35221">MLKPGKLDSKLLEKIVFQNITFKRPEILTRPGIGEDCAVADFGDYECVLSTDPITGAVSEIGSLAVHISCNDVASNGVEPLGILLTVLLPVGTTEEDIELIMKQAGKASEEVGVEIIGGHTEITPAVVKPVIISTALGKAKKGASQKAESMQPGDYILITKQAGLEGTGILAADFKDSLKSVLTEEELESALRMLEQVSVVKEGVLAGAIGTHGMHDITEGGILGAVWEMCEIAKLGAEVWLEKIPVAEVTAKICRHFGLDYLRLISSGCMLIMVQPEKKEQMMKTLSEAGILVSCIGRIKTRGEGICLAVDGELQPIDPPASDELYKVIS</sequence>
<accession>A0A8J8B1C7</accession>
<dbReference type="Gene3D" id="3.90.650.10">
    <property type="entry name" value="PurM-like C-terminal domain"/>
    <property type="match status" value="1"/>
</dbReference>
<dbReference type="InterPro" id="IPR036676">
    <property type="entry name" value="PurM-like_C_sf"/>
</dbReference>
<dbReference type="Gene3D" id="3.30.1330.10">
    <property type="entry name" value="PurM-like, N-terminal domain"/>
    <property type="match status" value="1"/>
</dbReference>
<dbReference type="RefSeq" id="WP_227017722.1">
    <property type="nucleotide sequence ID" value="NZ_JAGSND010000003.1"/>
</dbReference>
<evidence type="ECO:0000259" key="3">
    <source>
        <dbReference type="Pfam" id="PF02769"/>
    </source>
</evidence>
<dbReference type="SUPFAM" id="SSF55326">
    <property type="entry name" value="PurM N-terminal domain-like"/>
    <property type="match status" value="1"/>
</dbReference>
<protein>
    <submittedName>
        <fullName evidence="4">AIR synthase family protein</fullName>
    </submittedName>
</protein>
<dbReference type="Pfam" id="PF02769">
    <property type="entry name" value="AIRS_C"/>
    <property type="match status" value="1"/>
</dbReference>
<dbReference type="EMBL" id="JAGSND010000003">
    <property type="protein sequence ID" value="MBR0597592.1"/>
    <property type="molecule type" value="Genomic_DNA"/>
</dbReference>
<dbReference type="InterPro" id="IPR011854">
    <property type="entry name" value="HypE"/>
</dbReference>
<evidence type="ECO:0000313" key="5">
    <source>
        <dbReference type="Proteomes" id="UP000675664"/>
    </source>
</evidence>
<gene>
    <name evidence="4" type="ORF">KCX82_06895</name>
</gene>
<dbReference type="InterPro" id="IPR036921">
    <property type="entry name" value="PurM-like_N_sf"/>
</dbReference>
<feature type="domain" description="PurM-like N-terminal" evidence="2">
    <location>
        <begin position="34"/>
        <end position="139"/>
    </location>
</feature>
<dbReference type="AlphaFoldDB" id="A0A8J8B1C7"/>
<dbReference type="Proteomes" id="UP000675664">
    <property type="component" value="Unassembled WGS sequence"/>
</dbReference>
<dbReference type="PANTHER" id="PTHR30303:SF4">
    <property type="entry name" value="HYDROGENASE EXPRESSION_FORMATION PROTEIN HYPE"/>
    <property type="match status" value="1"/>
</dbReference>
<reference evidence="4" key="1">
    <citation type="submission" date="2021-04" db="EMBL/GenBank/DDBJ databases">
        <title>Sinoanaerobacter chloroacetimidivorans sp. nov., an obligate anaerobic bacterium isolated from anaerobic sludge.</title>
        <authorList>
            <person name="Bao Y."/>
        </authorList>
    </citation>
    <scope>NUCLEOTIDE SEQUENCE</scope>
    <source>
        <strain evidence="4">BAD-6</strain>
    </source>
</reference>
<feature type="domain" description="PurM-like C-terminal" evidence="3">
    <location>
        <begin position="152"/>
        <end position="305"/>
    </location>
</feature>
<dbReference type="Pfam" id="PF00586">
    <property type="entry name" value="AIRS"/>
    <property type="match status" value="1"/>
</dbReference>
<evidence type="ECO:0000259" key="2">
    <source>
        <dbReference type="Pfam" id="PF00586"/>
    </source>
</evidence>
<dbReference type="PANTHER" id="PTHR30303">
    <property type="entry name" value="HYDROGENASE ISOENZYMES FORMATION PROTEIN HYPE"/>
    <property type="match status" value="1"/>
</dbReference>
<proteinExistence type="inferred from homology"/>
<comment type="similarity">
    <text evidence="1">Belongs to the HypE family.</text>
</comment>
<keyword evidence="5" id="KW-1185">Reference proteome</keyword>
<name>A0A8J8B1C7_9FIRM</name>
<comment type="caution">
    <text evidence="4">The sequence shown here is derived from an EMBL/GenBank/DDBJ whole genome shotgun (WGS) entry which is preliminary data.</text>
</comment>